<dbReference type="InterPro" id="IPR014729">
    <property type="entry name" value="Rossmann-like_a/b/a_fold"/>
</dbReference>
<dbReference type="EMBL" id="BAAAMY010000004">
    <property type="protein sequence ID" value="GAA1917038.1"/>
    <property type="molecule type" value="Genomic_DNA"/>
</dbReference>
<gene>
    <name evidence="1" type="ORF">GCM10009737_18100</name>
</gene>
<name>A0ABN2PCN3_9ACTN</name>
<reference evidence="1 2" key="1">
    <citation type="journal article" date="2019" name="Int. J. Syst. Evol. Microbiol.">
        <title>The Global Catalogue of Microorganisms (GCM) 10K type strain sequencing project: providing services to taxonomists for standard genome sequencing and annotation.</title>
        <authorList>
            <consortium name="The Broad Institute Genomics Platform"/>
            <consortium name="The Broad Institute Genome Sequencing Center for Infectious Disease"/>
            <person name="Wu L."/>
            <person name="Ma J."/>
        </authorList>
    </citation>
    <scope>NUCLEOTIDE SEQUENCE [LARGE SCALE GENOMIC DNA]</scope>
    <source>
        <strain evidence="1 2">JCM 14046</strain>
    </source>
</reference>
<dbReference type="RefSeq" id="WP_344006323.1">
    <property type="nucleotide sequence ID" value="NZ_BAAAMY010000004.1"/>
</dbReference>
<dbReference type="SUPFAM" id="SSF52402">
    <property type="entry name" value="Adenine nucleotide alpha hydrolases-like"/>
    <property type="match status" value="1"/>
</dbReference>
<evidence type="ECO:0000313" key="2">
    <source>
        <dbReference type="Proteomes" id="UP001501612"/>
    </source>
</evidence>
<proteinExistence type="predicted"/>
<comment type="caution">
    <text evidence="1">The sequence shown here is derived from an EMBL/GenBank/DDBJ whole genome shotgun (WGS) entry which is preliminary data.</text>
</comment>
<organism evidence="1 2">
    <name type="scientific">Nocardioides lentus</name>
    <dbReference type="NCBI Taxonomy" id="338077"/>
    <lineage>
        <taxon>Bacteria</taxon>
        <taxon>Bacillati</taxon>
        <taxon>Actinomycetota</taxon>
        <taxon>Actinomycetes</taxon>
        <taxon>Propionibacteriales</taxon>
        <taxon>Nocardioidaceae</taxon>
        <taxon>Nocardioides</taxon>
    </lineage>
</organism>
<evidence type="ECO:0000313" key="1">
    <source>
        <dbReference type="EMBL" id="GAA1917038.1"/>
    </source>
</evidence>
<dbReference type="Proteomes" id="UP001501612">
    <property type="component" value="Unassembled WGS sequence"/>
</dbReference>
<keyword evidence="2" id="KW-1185">Reference proteome</keyword>
<evidence type="ECO:0008006" key="3">
    <source>
        <dbReference type="Google" id="ProtNLM"/>
    </source>
</evidence>
<accession>A0ABN2PCN3</accession>
<sequence>MSTPEHPASAPTGTEPPYDVVVLVEEDVSPGDAARLTSLHEGLDTEVRYHLLLPVDDAAARVHSAMGSFAAGEPLAAPVASPEEERALVEAEHTVASRHLASSLEAMRAAGATVDGAATDEHPVDALRRVVADRGADEAIVLTSRHVVAEFLHVDWASRAERHLGIPVLHLVEHESFSEQAGDAGGISGL</sequence>
<dbReference type="Gene3D" id="3.40.50.620">
    <property type="entry name" value="HUPs"/>
    <property type="match status" value="1"/>
</dbReference>
<protein>
    <recommendedName>
        <fullName evidence="3">Universal stress protein</fullName>
    </recommendedName>
</protein>